<dbReference type="PANTHER" id="PTHR46098">
    <property type="entry name" value="TRNA (CYTOSINE(38)-C(5))-METHYLTRANSFERASE"/>
    <property type="match status" value="1"/>
</dbReference>
<reference evidence="10" key="1">
    <citation type="journal article" date="2019" name="Int. J. Syst. Evol. Microbiol.">
        <title>The Global Catalogue of Microorganisms (GCM) 10K type strain sequencing project: providing services to taxonomists for standard genome sequencing and annotation.</title>
        <authorList>
            <consortium name="The Broad Institute Genomics Platform"/>
            <consortium name="The Broad Institute Genome Sequencing Center for Infectious Disease"/>
            <person name="Wu L."/>
            <person name="Ma J."/>
        </authorList>
    </citation>
    <scope>NUCLEOTIDE SEQUENCE [LARGE SCALE GENOMIC DNA]</scope>
    <source>
        <strain evidence="10">KCTC 52039</strain>
    </source>
</reference>
<feature type="region of interest" description="Disordered" evidence="8">
    <location>
        <begin position="179"/>
        <end position="211"/>
    </location>
</feature>
<comment type="similarity">
    <text evidence="7">Belongs to the class I-like SAM-binding methyltransferase superfamily. C5-methyltransferase family.</text>
</comment>
<keyword evidence="4 7" id="KW-0949">S-adenosyl-L-methionine</keyword>
<evidence type="ECO:0000256" key="3">
    <source>
        <dbReference type="ARBA" id="ARBA00022679"/>
    </source>
</evidence>
<evidence type="ECO:0000256" key="8">
    <source>
        <dbReference type="SAM" id="MobiDB-lite"/>
    </source>
</evidence>
<sequence length="299" mass="32642">MAVHPPKRHEDLRGLSLCAGVGGLDLGIHLAEPGYRTVGYVERNAFSAATLVARMADEALAPALVWDDLRSFDGRPWRRRIHIVSAGYPCQPFSYAGHRKGEDDPRHLWPEVARILREAEPEWAFFENVSGHLSLGFDVVAGSLQEMGYRVAACVVSAAEVGGSHIRDRLFILAHADRHHGRKPGLPRDLAERGDVPARPQPSRQTDRHRQCSTGLDALVGHADGSGLGAEPPGLFPPLPGDFAEWGTALRQQPELKPCIHRLDDGLASWVDRTVSAGNGVVPLAAARAWRMLKAELMV</sequence>
<feature type="active site" evidence="7">
    <location>
        <position position="90"/>
    </location>
</feature>
<keyword evidence="5" id="KW-0680">Restriction system</keyword>
<organism evidence="9 10">
    <name type="scientific">Cypionkella sinensis</name>
    <dbReference type="NCBI Taxonomy" id="1756043"/>
    <lineage>
        <taxon>Bacteria</taxon>
        <taxon>Pseudomonadati</taxon>
        <taxon>Pseudomonadota</taxon>
        <taxon>Alphaproteobacteria</taxon>
        <taxon>Rhodobacterales</taxon>
        <taxon>Paracoccaceae</taxon>
        <taxon>Cypionkella</taxon>
    </lineage>
</organism>
<dbReference type="Gene3D" id="3.40.50.150">
    <property type="entry name" value="Vaccinia Virus protein VP39"/>
    <property type="match status" value="1"/>
</dbReference>
<dbReference type="InterPro" id="IPR050750">
    <property type="entry name" value="C5-MTase"/>
</dbReference>
<dbReference type="EC" id="2.1.1.37" evidence="1"/>
<dbReference type="GO" id="GO:0003886">
    <property type="term" value="F:DNA (cytosine-5-)-methyltransferase activity"/>
    <property type="evidence" value="ECO:0007669"/>
    <property type="project" value="UniProtKB-EC"/>
</dbReference>
<comment type="caution">
    <text evidence="9">The sequence shown here is derived from an EMBL/GenBank/DDBJ whole genome shotgun (WGS) entry which is preliminary data.</text>
</comment>
<evidence type="ECO:0000256" key="6">
    <source>
        <dbReference type="ARBA" id="ARBA00047422"/>
    </source>
</evidence>
<comment type="catalytic activity">
    <reaction evidence="6">
        <text>a 2'-deoxycytidine in DNA + S-adenosyl-L-methionine = a 5-methyl-2'-deoxycytidine in DNA + S-adenosyl-L-homocysteine + H(+)</text>
        <dbReference type="Rhea" id="RHEA:13681"/>
        <dbReference type="Rhea" id="RHEA-COMP:11369"/>
        <dbReference type="Rhea" id="RHEA-COMP:11370"/>
        <dbReference type="ChEBI" id="CHEBI:15378"/>
        <dbReference type="ChEBI" id="CHEBI:57856"/>
        <dbReference type="ChEBI" id="CHEBI:59789"/>
        <dbReference type="ChEBI" id="CHEBI:85452"/>
        <dbReference type="ChEBI" id="CHEBI:85454"/>
        <dbReference type="EC" id="2.1.1.37"/>
    </reaction>
</comment>
<protein>
    <recommendedName>
        <fullName evidence="1">DNA (cytosine-5-)-methyltransferase</fullName>
        <ecNumber evidence="1">2.1.1.37</ecNumber>
    </recommendedName>
</protein>
<gene>
    <name evidence="9" type="ORF">ACFOGH_00580</name>
</gene>
<dbReference type="InterPro" id="IPR001525">
    <property type="entry name" value="C5_MeTfrase"/>
</dbReference>
<evidence type="ECO:0000256" key="1">
    <source>
        <dbReference type="ARBA" id="ARBA00011975"/>
    </source>
</evidence>
<keyword evidence="3 7" id="KW-0808">Transferase</keyword>
<dbReference type="Pfam" id="PF00145">
    <property type="entry name" value="DNA_methylase"/>
    <property type="match status" value="1"/>
</dbReference>
<evidence type="ECO:0000256" key="7">
    <source>
        <dbReference type="PROSITE-ProRule" id="PRU01016"/>
    </source>
</evidence>
<evidence type="ECO:0000313" key="10">
    <source>
        <dbReference type="Proteomes" id="UP001595547"/>
    </source>
</evidence>
<proteinExistence type="inferred from homology"/>
<evidence type="ECO:0000256" key="2">
    <source>
        <dbReference type="ARBA" id="ARBA00022603"/>
    </source>
</evidence>
<dbReference type="RefSeq" id="WP_380071119.1">
    <property type="nucleotide sequence ID" value="NZ_JBHRTO010000001.1"/>
</dbReference>
<dbReference type="PRINTS" id="PR00105">
    <property type="entry name" value="C5METTRFRASE"/>
</dbReference>
<name>A0ABV7IZF2_9RHOB</name>
<keyword evidence="2 7" id="KW-0489">Methyltransferase</keyword>
<accession>A0ABV7IZF2</accession>
<dbReference type="Proteomes" id="UP001595547">
    <property type="component" value="Unassembled WGS sequence"/>
</dbReference>
<evidence type="ECO:0000313" key="9">
    <source>
        <dbReference type="EMBL" id="MFC3179473.1"/>
    </source>
</evidence>
<evidence type="ECO:0000256" key="4">
    <source>
        <dbReference type="ARBA" id="ARBA00022691"/>
    </source>
</evidence>
<keyword evidence="10" id="KW-1185">Reference proteome</keyword>
<dbReference type="SUPFAM" id="SSF53335">
    <property type="entry name" value="S-adenosyl-L-methionine-dependent methyltransferases"/>
    <property type="match status" value="1"/>
</dbReference>
<evidence type="ECO:0000256" key="5">
    <source>
        <dbReference type="ARBA" id="ARBA00022747"/>
    </source>
</evidence>
<dbReference type="PROSITE" id="PS51679">
    <property type="entry name" value="SAM_MT_C5"/>
    <property type="match status" value="1"/>
</dbReference>
<dbReference type="PANTHER" id="PTHR46098:SF1">
    <property type="entry name" value="TRNA (CYTOSINE(38)-C(5))-METHYLTRANSFERASE"/>
    <property type="match status" value="1"/>
</dbReference>
<dbReference type="InterPro" id="IPR029063">
    <property type="entry name" value="SAM-dependent_MTases_sf"/>
</dbReference>
<dbReference type="GO" id="GO:0032259">
    <property type="term" value="P:methylation"/>
    <property type="evidence" value="ECO:0007669"/>
    <property type="project" value="UniProtKB-KW"/>
</dbReference>
<dbReference type="EMBL" id="JBHRTO010000001">
    <property type="protein sequence ID" value="MFC3179473.1"/>
    <property type="molecule type" value="Genomic_DNA"/>
</dbReference>